<dbReference type="AlphaFoldDB" id="A0A6N2S4Q8"/>
<accession>A0A6N2S4Q8</accession>
<feature type="transmembrane region" description="Helical" evidence="1">
    <location>
        <begin position="12"/>
        <end position="34"/>
    </location>
</feature>
<feature type="transmembrane region" description="Helical" evidence="1">
    <location>
        <begin position="40"/>
        <end position="64"/>
    </location>
</feature>
<dbReference type="EMBL" id="CACRTA010000013">
    <property type="protein sequence ID" value="VYS88004.1"/>
    <property type="molecule type" value="Genomic_DNA"/>
</dbReference>
<dbReference type="RefSeq" id="WP_156343263.1">
    <property type="nucleotide sequence ID" value="NZ_CACRTA010000013.1"/>
</dbReference>
<protein>
    <submittedName>
        <fullName evidence="2">Uncharacterized protein</fullName>
    </submittedName>
</protein>
<name>A0A6N2S4Q8_PHOVU</name>
<evidence type="ECO:0000256" key="1">
    <source>
        <dbReference type="SAM" id="Phobius"/>
    </source>
</evidence>
<organism evidence="2">
    <name type="scientific">Phocaeicola vulgatus</name>
    <name type="common">Bacteroides vulgatus</name>
    <dbReference type="NCBI Taxonomy" id="821"/>
    <lineage>
        <taxon>Bacteria</taxon>
        <taxon>Pseudomonadati</taxon>
        <taxon>Bacteroidota</taxon>
        <taxon>Bacteroidia</taxon>
        <taxon>Bacteroidales</taxon>
        <taxon>Bacteroidaceae</taxon>
        <taxon>Phocaeicola</taxon>
    </lineage>
</organism>
<sequence length="197" mass="22562">MRKIFNRSDTPYFLSIIAAILSVISLCLSFIKIQPVEWNLVGILCGVLSFFVAVIIFFLGFNYITYEKKMRKETTQALNESQEDIIRAVEAYYMSIYERSNYVINFSGHIKGCLNGLVHEQKSKKKYATDKLISSLQSLINEHMEDLSGLKMTDEEKKGYLTVLYSLKKEGKNTDKIIEAITSITSITIQETDKKMP</sequence>
<evidence type="ECO:0000313" key="2">
    <source>
        <dbReference type="EMBL" id="VYS88004.1"/>
    </source>
</evidence>
<reference evidence="2" key="1">
    <citation type="submission" date="2019-11" db="EMBL/GenBank/DDBJ databases">
        <authorList>
            <person name="Feng L."/>
        </authorList>
    </citation>
    <scope>NUCLEOTIDE SEQUENCE</scope>
    <source>
        <strain evidence="2">BvulgatusLFYP11</strain>
    </source>
</reference>
<proteinExistence type="predicted"/>
<keyword evidence="1" id="KW-1133">Transmembrane helix</keyword>
<keyword evidence="1" id="KW-0472">Membrane</keyword>
<gene>
    <name evidence="2" type="ORF">BVLFYP11_01034</name>
</gene>
<keyword evidence="1" id="KW-0812">Transmembrane</keyword>